<keyword evidence="2" id="KW-1133">Transmembrane helix</keyword>
<dbReference type="Proteomes" id="UP000696573">
    <property type="component" value="Unassembled WGS sequence"/>
</dbReference>
<organism evidence="3 4">
    <name type="scientific">Clonostachys rhizophaga</name>
    <dbReference type="NCBI Taxonomy" id="160324"/>
    <lineage>
        <taxon>Eukaryota</taxon>
        <taxon>Fungi</taxon>
        <taxon>Dikarya</taxon>
        <taxon>Ascomycota</taxon>
        <taxon>Pezizomycotina</taxon>
        <taxon>Sordariomycetes</taxon>
        <taxon>Hypocreomycetidae</taxon>
        <taxon>Hypocreales</taxon>
        <taxon>Bionectriaceae</taxon>
        <taxon>Clonostachys</taxon>
    </lineage>
</organism>
<comment type="caution">
    <text evidence="3">The sequence shown here is derived from an EMBL/GenBank/DDBJ whole genome shotgun (WGS) entry which is preliminary data.</text>
</comment>
<feature type="transmembrane region" description="Helical" evidence="2">
    <location>
        <begin position="35"/>
        <end position="59"/>
    </location>
</feature>
<accession>A0A9N9YGR7</accession>
<sequence length="346" mass="37979">MDDKTEQVNGREIENVSPTHKPTRKRRCLGHCKRFWWVYLLVVIAVVVLVVCLVIFVGLPKIAQKKINDAKLEIQGVNVLDTQSEAYRLEINATITTDGKIHADIDPFVAQMYLEDAEGQRPFASVDFPKTSAEKLLAVNTSQALTVADMDAFTQFNVWFASNETLRVTIKGDTKTKPSGIDRKYGVTFEKTLDIKGLNHFNGLEVLEGRVALQKDSQGNNFWGKAKVPNASHFTLDIGNITFANYIGDTQYGNITMDNVLLAPGDNIYDIQGSLNQVGILQLVQSPAYCETGVIPLKMLGQSVTNNGQSLNYFATALGSANVTVDVNIGQIIKSSLNVNVSCSSS</sequence>
<keyword evidence="2" id="KW-0472">Membrane</keyword>
<feature type="compositionally biased region" description="Basic and acidic residues" evidence="1">
    <location>
        <begin position="1"/>
        <end position="14"/>
    </location>
</feature>
<name>A0A9N9YGR7_9HYPO</name>
<dbReference type="PANTHER" id="PTHR35895:SF1">
    <property type="entry name" value="LIPID-BINDING SERUM GLYCOPROTEIN C-TERMINAL DOMAIN-CONTAINING PROTEIN"/>
    <property type="match status" value="1"/>
</dbReference>
<dbReference type="InterPro" id="IPR046368">
    <property type="entry name" value="Tag1"/>
</dbReference>
<evidence type="ECO:0000313" key="3">
    <source>
        <dbReference type="EMBL" id="CAH0017184.1"/>
    </source>
</evidence>
<feature type="region of interest" description="Disordered" evidence="1">
    <location>
        <begin position="1"/>
        <end position="24"/>
    </location>
</feature>
<keyword evidence="4" id="KW-1185">Reference proteome</keyword>
<evidence type="ECO:0000256" key="2">
    <source>
        <dbReference type="SAM" id="Phobius"/>
    </source>
</evidence>
<evidence type="ECO:0000313" key="4">
    <source>
        <dbReference type="Proteomes" id="UP000696573"/>
    </source>
</evidence>
<dbReference type="InterPro" id="IPR022185">
    <property type="entry name" value="DUF3712"/>
</dbReference>
<keyword evidence="2" id="KW-0812">Transmembrane</keyword>
<reference evidence="3" key="1">
    <citation type="submission" date="2021-10" db="EMBL/GenBank/DDBJ databases">
        <authorList>
            <person name="Piombo E."/>
        </authorList>
    </citation>
    <scope>NUCLEOTIDE SEQUENCE</scope>
</reference>
<dbReference type="AlphaFoldDB" id="A0A9N9YGR7"/>
<proteinExistence type="predicted"/>
<gene>
    <name evidence="3" type="ORF">CRHIZ90672A_00018462</name>
</gene>
<protein>
    <submittedName>
        <fullName evidence="3">Uncharacterized protein</fullName>
    </submittedName>
</protein>
<dbReference type="PANTHER" id="PTHR35895">
    <property type="entry name" value="CHROMOSOME 16, WHOLE GENOME SHOTGUN SEQUENCE"/>
    <property type="match status" value="1"/>
</dbReference>
<dbReference type="EMBL" id="CABFNQ020000494">
    <property type="protein sequence ID" value="CAH0017184.1"/>
    <property type="molecule type" value="Genomic_DNA"/>
</dbReference>
<evidence type="ECO:0000256" key="1">
    <source>
        <dbReference type="SAM" id="MobiDB-lite"/>
    </source>
</evidence>
<dbReference type="Pfam" id="PF12505">
    <property type="entry name" value="DUF3712"/>
    <property type="match status" value="1"/>
</dbReference>
<dbReference type="GO" id="GO:0000329">
    <property type="term" value="C:fungal-type vacuole membrane"/>
    <property type="evidence" value="ECO:0007669"/>
    <property type="project" value="InterPro"/>
</dbReference>
<dbReference type="OrthoDB" id="10039566at2759"/>